<reference evidence="19 20" key="1">
    <citation type="journal article" date="2011" name="J. Bacteriol.">
        <title>Complete genome sequence of Acidaminococcus intestini RYC-MR95, a Gram-negative bacterium from the phylum Firmicutes.</title>
        <authorList>
            <person name="D'Auria G."/>
            <person name="Galan J.C."/>
            <person name="Rodriguez-Alcayna M."/>
            <person name="Moya A."/>
            <person name="Baquero F."/>
            <person name="Latorre A."/>
        </authorList>
    </citation>
    <scope>NUCLEOTIDE SEQUENCE [LARGE SCALE GENOMIC DNA]</scope>
    <source>
        <strain evidence="19 20">RyC-MR95</strain>
    </source>
</reference>
<dbReference type="InterPro" id="IPR011650">
    <property type="entry name" value="Peptidase_M20_dimer"/>
</dbReference>
<evidence type="ECO:0000313" key="20">
    <source>
        <dbReference type="Proteomes" id="UP000007093"/>
    </source>
</evidence>
<evidence type="ECO:0000256" key="7">
    <source>
        <dbReference type="ARBA" id="ARBA00023049"/>
    </source>
</evidence>
<dbReference type="EC" id="3.4.13.18" evidence="10"/>
<evidence type="ECO:0000256" key="9">
    <source>
        <dbReference type="ARBA" id="ARBA00036421"/>
    </source>
</evidence>
<comment type="cofactor">
    <cofactor evidence="2">
        <name>Zn(2+)</name>
        <dbReference type="ChEBI" id="CHEBI:29105"/>
    </cofactor>
</comment>
<evidence type="ECO:0000256" key="12">
    <source>
        <dbReference type="ARBA" id="ARBA00061423"/>
    </source>
</evidence>
<dbReference type="PRINTS" id="PR00934">
    <property type="entry name" value="XHISDIPTASE"/>
</dbReference>
<evidence type="ECO:0000256" key="5">
    <source>
        <dbReference type="ARBA" id="ARBA00022801"/>
    </source>
</evidence>
<dbReference type="EMBL" id="CP003058">
    <property type="protein sequence ID" value="AEQ21828.1"/>
    <property type="molecule type" value="Genomic_DNA"/>
</dbReference>
<evidence type="ECO:0000256" key="10">
    <source>
        <dbReference type="ARBA" id="ARBA00038976"/>
    </source>
</evidence>
<dbReference type="GO" id="GO:0006508">
    <property type="term" value="P:proteolysis"/>
    <property type="evidence" value="ECO:0007669"/>
    <property type="project" value="UniProtKB-KW"/>
</dbReference>
<keyword evidence="6" id="KW-0862">Zinc</keyword>
<dbReference type="PIRSF" id="PIRSF016599">
    <property type="entry name" value="Xaa-His_dipept"/>
    <property type="match status" value="1"/>
</dbReference>
<dbReference type="Pfam" id="PF01546">
    <property type="entry name" value="Peptidase_M20"/>
    <property type="match status" value="1"/>
</dbReference>
<evidence type="ECO:0000256" key="14">
    <source>
        <dbReference type="ARBA" id="ARBA00075285"/>
    </source>
</evidence>
<organism evidence="19 20">
    <name type="scientific">Acidaminococcus intestini (strain RyC-MR95)</name>
    <dbReference type="NCBI Taxonomy" id="568816"/>
    <lineage>
        <taxon>Bacteria</taxon>
        <taxon>Bacillati</taxon>
        <taxon>Bacillota</taxon>
        <taxon>Negativicutes</taxon>
        <taxon>Acidaminococcales</taxon>
        <taxon>Acidaminococcaceae</taxon>
        <taxon>Acidaminococcus</taxon>
    </lineage>
</organism>
<dbReference type="InParanoid" id="G4Q434"/>
<dbReference type="PATRIC" id="fig|568816.4.peg.570"/>
<dbReference type="KEGG" id="ain:Acin_0588"/>
<keyword evidence="5" id="KW-0378">Hydrolase</keyword>
<keyword evidence="8" id="KW-0170">Cobalt</keyword>
<evidence type="ECO:0000313" key="19">
    <source>
        <dbReference type="EMBL" id="AEQ21828.1"/>
    </source>
</evidence>
<evidence type="ECO:0000256" key="16">
    <source>
        <dbReference type="ARBA" id="ARBA00077688"/>
    </source>
</evidence>
<comment type="catalytic activity">
    <reaction evidence="9">
        <text>Hydrolysis of dipeptides, preferentially hydrophobic dipeptides including prolyl amino acids.</text>
        <dbReference type="EC" id="3.4.13.18"/>
    </reaction>
</comment>
<dbReference type="FunFam" id="3.40.630.10:FF:000015">
    <property type="entry name" value="Aminoacyl-histidine dipeptidase PepD"/>
    <property type="match status" value="1"/>
</dbReference>
<dbReference type="SUPFAM" id="SSF53187">
    <property type="entry name" value="Zn-dependent exopeptidases"/>
    <property type="match status" value="1"/>
</dbReference>
<dbReference type="HOGENOM" id="CLU_028526_0_0_9"/>
<keyword evidence="20" id="KW-1185">Reference proteome</keyword>
<evidence type="ECO:0000256" key="1">
    <source>
        <dbReference type="ARBA" id="ARBA00001941"/>
    </source>
</evidence>
<dbReference type="AlphaFoldDB" id="G4Q434"/>
<evidence type="ECO:0000259" key="18">
    <source>
        <dbReference type="Pfam" id="PF07687"/>
    </source>
</evidence>
<dbReference type="STRING" id="568816.Acin_0588"/>
<accession>G4Q434</accession>
<keyword evidence="4" id="KW-0479">Metal-binding</keyword>
<evidence type="ECO:0000256" key="15">
    <source>
        <dbReference type="ARBA" id="ARBA00076004"/>
    </source>
</evidence>
<dbReference type="eggNOG" id="COG2195">
    <property type="taxonomic scope" value="Bacteria"/>
</dbReference>
<evidence type="ECO:0000256" key="4">
    <source>
        <dbReference type="ARBA" id="ARBA00022723"/>
    </source>
</evidence>
<keyword evidence="3" id="KW-0645">Protease</keyword>
<gene>
    <name evidence="19" type="primary">pepD</name>
    <name evidence="19" type="ordered locus">Acin_0588</name>
</gene>
<evidence type="ECO:0000256" key="6">
    <source>
        <dbReference type="ARBA" id="ARBA00022833"/>
    </source>
</evidence>
<name>G4Q434_ACIIR</name>
<dbReference type="Gene3D" id="3.40.630.10">
    <property type="entry name" value="Zn peptidases"/>
    <property type="match status" value="2"/>
</dbReference>
<evidence type="ECO:0000256" key="13">
    <source>
        <dbReference type="ARBA" id="ARBA00071271"/>
    </source>
</evidence>
<dbReference type="PANTHER" id="PTHR43501:SF1">
    <property type="entry name" value="CYTOSOL NON-SPECIFIC DIPEPTIDASE"/>
    <property type="match status" value="1"/>
</dbReference>
<dbReference type="GO" id="GO:0005829">
    <property type="term" value="C:cytosol"/>
    <property type="evidence" value="ECO:0007669"/>
    <property type="project" value="TreeGrafter"/>
</dbReference>
<sequence length="502" mass="55516">MIPKRRVFAMAVPRTLEELNQHPVFSYFLWLCEIPHATFKEKALSNAIYTWAKRHEKWMSWQDTHHNLYIRKPATPGYEAKPALLFQAHLDMVCVAAPGVIHNFDKDPLTLALEGDRLTTGGRTTLGADDGIGVALAMALLDDETQAHPEIEVLFTTAEEEDFSGAAAADIDWFHAHQLINIDNARENHATTGSAGGYGIHYERPVIPEKPGKDLTYFKIGVGGMMGGHSGEDIHRGRGSAIRLLSRMLFAARRAIPIQLAGLTGGVFRLAIAREASAVIGVPAHVTDGFLALMETMEKALTAEYKGANPRLFFTKTPVAADEIEAVLSVKETKALIQFLILMPQGVMEMNGEVPGVVQTSINTGKADLDLKKGLFTTESEVRSSFDSQRDVVKYRFDTLIELLGGKLAVYAVYPGWPNHPDSKIKDLVTKTYAEVFHRELAATPVHVGLECGFFLQKRPDLDCISIGPDAGNLHSPEEWLSIPSTMRMFEFIKEIVRKVIE</sequence>
<dbReference type="Proteomes" id="UP000007093">
    <property type="component" value="Chromosome"/>
</dbReference>
<proteinExistence type="inferred from homology"/>
<evidence type="ECO:0000256" key="17">
    <source>
        <dbReference type="ARBA" id="ARBA00078074"/>
    </source>
</evidence>
<dbReference type="InterPro" id="IPR001160">
    <property type="entry name" value="Peptidase_M20C"/>
</dbReference>
<dbReference type="Pfam" id="PF07687">
    <property type="entry name" value="M20_dimer"/>
    <property type="match status" value="1"/>
</dbReference>
<evidence type="ECO:0000256" key="11">
    <source>
        <dbReference type="ARBA" id="ARBA00044252"/>
    </source>
</evidence>
<evidence type="ECO:0000256" key="8">
    <source>
        <dbReference type="ARBA" id="ARBA00023285"/>
    </source>
</evidence>
<keyword evidence="7" id="KW-0482">Metalloprotease</keyword>
<evidence type="ECO:0000256" key="2">
    <source>
        <dbReference type="ARBA" id="ARBA00001947"/>
    </source>
</evidence>
<dbReference type="GO" id="GO:0070573">
    <property type="term" value="F:metallodipeptidase activity"/>
    <property type="evidence" value="ECO:0007669"/>
    <property type="project" value="TreeGrafter"/>
</dbReference>
<evidence type="ECO:0000256" key="3">
    <source>
        <dbReference type="ARBA" id="ARBA00022670"/>
    </source>
</evidence>
<comment type="similarity">
    <text evidence="12">Belongs to the peptidase M20C family.</text>
</comment>
<protein>
    <recommendedName>
        <fullName evidence="13">Cytosol non-specific dipeptidase</fullName>
        <ecNumber evidence="10">3.4.13.18</ecNumber>
    </recommendedName>
    <alternativeName>
        <fullName evidence="16">Aminoacyl-histidine dipeptidase</fullName>
    </alternativeName>
    <alternativeName>
        <fullName evidence="15">Beta-alanyl-histidine dipeptidase</fullName>
    </alternativeName>
    <alternativeName>
        <fullName evidence="14">Carnosinase</fullName>
    </alternativeName>
    <alternativeName>
        <fullName evidence="11">Peptidase D</fullName>
    </alternativeName>
    <alternativeName>
        <fullName evidence="17">Xaa-His dipeptidase</fullName>
    </alternativeName>
</protein>
<dbReference type="FunFam" id="3.40.630.10:FF:000018">
    <property type="entry name" value="Aminoacyl-histidine dipeptidase PepD"/>
    <property type="match status" value="1"/>
</dbReference>
<dbReference type="PANTHER" id="PTHR43501">
    <property type="entry name" value="CYTOSOL NON-SPECIFIC DIPEPTIDASE"/>
    <property type="match status" value="1"/>
</dbReference>
<comment type="cofactor">
    <cofactor evidence="1">
        <name>Co(2+)</name>
        <dbReference type="ChEBI" id="CHEBI:48828"/>
    </cofactor>
</comment>
<dbReference type="InterPro" id="IPR002933">
    <property type="entry name" value="Peptidase_M20"/>
</dbReference>
<feature type="domain" description="Peptidase M20 dimerisation" evidence="18">
    <location>
        <begin position="221"/>
        <end position="307"/>
    </location>
</feature>
<dbReference type="NCBIfam" id="TIGR01893">
    <property type="entry name" value="aa-his-dipept"/>
    <property type="match status" value="1"/>
</dbReference>
<dbReference type="GO" id="GO:0046872">
    <property type="term" value="F:metal ion binding"/>
    <property type="evidence" value="ECO:0007669"/>
    <property type="project" value="UniProtKB-KW"/>
</dbReference>